<dbReference type="InterPro" id="IPR012676">
    <property type="entry name" value="TGS-like"/>
</dbReference>
<dbReference type="CDD" id="cd01900">
    <property type="entry name" value="YchF"/>
    <property type="match status" value="1"/>
</dbReference>
<dbReference type="InterPro" id="IPR006145">
    <property type="entry name" value="PsdUridine_synth_RsuA/RluA"/>
</dbReference>
<dbReference type="SUPFAM" id="SSF52540">
    <property type="entry name" value="P-loop containing nucleoside triphosphate hydrolases"/>
    <property type="match status" value="1"/>
</dbReference>
<dbReference type="GO" id="GO:0016887">
    <property type="term" value="F:ATP hydrolysis activity"/>
    <property type="evidence" value="ECO:0007669"/>
    <property type="project" value="InterPro"/>
</dbReference>
<evidence type="ECO:0000256" key="4">
    <source>
        <dbReference type="ARBA" id="ARBA00022741"/>
    </source>
</evidence>
<dbReference type="InterPro" id="IPR042092">
    <property type="entry name" value="PsdUridine_s_RsuA/RluB/E/F_cat"/>
</dbReference>
<feature type="non-terminal residue" evidence="12">
    <location>
        <position position="1"/>
    </location>
</feature>
<evidence type="ECO:0000256" key="1">
    <source>
        <dbReference type="ARBA" id="ARBA00001946"/>
    </source>
</evidence>
<keyword evidence="6" id="KW-0413">Isomerase</keyword>
<dbReference type="Gene3D" id="3.30.70.580">
    <property type="entry name" value="Pseudouridine synthase I, catalytic domain, N-terminal subdomain"/>
    <property type="match status" value="1"/>
</dbReference>
<comment type="similarity">
    <text evidence="2">Belongs to the pseudouridine synthase RsuA family.</text>
</comment>
<dbReference type="InterPro" id="IPR031167">
    <property type="entry name" value="G_OBG"/>
</dbReference>
<dbReference type="Gene3D" id="3.40.50.300">
    <property type="entry name" value="P-loop containing nucleotide triphosphate hydrolases"/>
    <property type="match status" value="1"/>
</dbReference>
<dbReference type="GO" id="GO:0003723">
    <property type="term" value="F:RNA binding"/>
    <property type="evidence" value="ECO:0007669"/>
    <property type="project" value="InterPro"/>
</dbReference>
<dbReference type="InterPro" id="IPR004095">
    <property type="entry name" value="TGS"/>
</dbReference>
<dbReference type="GO" id="GO:0005525">
    <property type="term" value="F:GTP binding"/>
    <property type="evidence" value="ECO:0007669"/>
    <property type="project" value="InterPro"/>
</dbReference>
<dbReference type="FunFam" id="3.10.20.30:FF:000001">
    <property type="entry name" value="Ribosome-binding ATPase YchF"/>
    <property type="match status" value="1"/>
</dbReference>
<dbReference type="PRINTS" id="PR00326">
    <property type="entry name" value="GTP1OBG"/>
</dbReference>
<dbReference type="GO" id="GO:0009982">
    <property type="term" value="F:pseudouridine synthase activity"/>
    <property type="evidence" value="ECO:0007669"/>
    <property type="project" value="InterPro"/>
</dbReference>
<dbReference type="GO" id="GO:0005737">
    <property type="term" value="C:cytoplasm"/>
    <property type="evidence" value="ECO:0007669"/>
    <property type="project" value="TreeGrafter"/>
</dbReference>
<accession>A0A7R9FRX2</accession>
<dbReference type="PANTHER" id="PTHR23305:SF18">
    <property type="entry name" value="OBG-TYPE G DOMAIN-CONTAINING PROTEIN"/>
    <property type="match status" value="1"/>
</dbReference>
<dbReference type="PANTHER" id="PTHR23305">
    <property type="entry name" value="OBG GTPASE FAMILY"/>
    <property type="match status" value="1"/>
</dbReference>
<dbReference type="Proteomes" id="UP000677054">
    <property type="component" value="Unassembled WGS sequence"/>
</dbReference>
<dbReference type="EMBL" id="CAJPEV010004770">
    <property type="protein sequence ID" value="CAG0902284.1"/>
    <property type="molecule type" value="Genomic_DNA"/>
</dbReference>
<dbReference type="HAMAP" id="MF_00944">
    <property type="entry name" value="YchF_OLA1_ATPase"/>
    <property type="match status" value="1"/>
</dbReference>
<dbReference type="InterPro" id="IPR004396">
    <property type="entry name" value="ATPase_YchF/OLA1"/>
</dbReference>
<dbReference type="SUPFAM" id="SSF55120">
    <property type="entry name" value="Pseudouridine synthase"/>
    <property type="match status" value="1"/>
</dbReference>
<keyword evidence="5" id="KW-0067">ATP-binding</keyword>
<dbReference type="Gene3D" id="3.10.20.30">
    <property type="match status" value="1"/>
</dbReference>
<gene>
    <name evidence="12" type="ORF">DSTB1V02_LOCUS12485</name>
</gene>
<evidence type="ECO:0000259" key="10">
    <source>
        <dbReference type="PROSITE" id="PS51710"/>
    </source>
</evidence>
<dbReference type="GO" id="GO:0001522">
    <property type="term" value="P:pseudouridine synthesis"/>
    <property type="evidence" value="ECO:0007669"/>
    <property type="project" value="InterPro"/>
</dbReference>
<dbReference type="GO" id="GO:0005524">
    <property type="term" value="F:ATP binding"/>
    <property type="evidence" value="ECO:0007669"/>
    <property type="project" value="UniProtKB-KW"/>
</dbReference>
<dbReference type="CDD" id="cd04867">
    <property type="entry name" value="TGS_YchF_OLA1"/>
    <property type="match status" value="1"/>
</dbReference>
<evidence type="ECO:0000256" key="5">
    <source>
        <dbReference type="ARBA" id="ARBA00022840"/>
    </source>
</evidence>
<dbReference type="InterPro" id="IPR018496">
    <property type="entry name" value="PsdUridine_synth_RsuA/RluB_CS"/>
</dbReference>
<name>A0A7R9FRX2_9CRUS</name>
<dbReference type="FunFam" id="1.10.150.300:FF:000001">
    <property type="entry name" value="Ribosome-binding ATPase YchF"/>
    <property type="match status" value="1"/>
</dbReference>
<evidence type="ECO:0000256" key="3">
    <source>
        <dbReference type="ARBA" id="ARBA00022723"/>
    </source>
</evidence>
<dbReference type="InterPro" id="IPR006073">
    <property type="entry name" value="GTP-bd"/>
</dbReference>
<feature type="domain" description="OBG-type G" evidence="10">
    <location>
        <begin position="1"/>
        <end position="253"/>
    </location>
</feature>
<dbReference type="InterPro" id="IPR023192">
    <property type="entry name" value="TGS-like_dom_sf"/>
</dbReference>
<feature type="non-terminal residue" evidence="12">
    <location>
        <position position="569"/>
    </location>
</feature>
<feature type="compositionally biased region" description="Basic and acidic residues" evidence="9">
    <location>
        <begin position="559"/>
        <end position="569"/>
    </location>
</feature>
<sequence>CGIVGLPNVGKSTLFNALTSAKALAANYPFATKEPNLGMIVVPDERLDKLEELVVPQKVLPTSVEILDIAGLIKGASKGEGLGNQFLANIREVDAIVHVVRCFEDDNILHVDGSVDPVRDKEIIDLELIFKDIETLEKRIEKLRKTAKSGSKDDAIAAEWAEKLLKHLESEKPARSFEVDDAYQDLFKDMYLLTSKPVLYVCNVDEASVASGNNHTARFIESVKTENAEILFICAGIEAEIAELESKEERMEFIEAMGLDEPGVNKIIRAAYRLLNLYTYFTAGVKEVRAWTIKKGWKAPQAAGVIHTDFEKGFIRAEVIKYADFVKYGSEVAVKEAGKMGVEGKEYVVEDGDIMHFRFNERPEHVTLADFLKVDKDVYPLGRLDKDSEGLLILTNDRSLNSLLLSPSQHHKRSYFVQLDNELTDQAIAKISKGVEIKLETGDYKTRSCTVKKLQKPPLLPERNPPIRVRQNIPTSWALIELTEGKNRQVRKMFASVGFPVLRLVRVQIEDLKLGKLEPGKYYEIKADELFKLIKIDPSALTKPKPTAKRIYGPSKTTKPADKPTTPKD</sequence>
<dbReference type="InterPro" id="IPR013029">
    <property type="entry name" value="YchF_C"/>
</dbReference>
<comment type="cofactor">
    <cofactor evidence="1">
        <name>Mg(2+)</name>
        <dbReference type="ChEBI" id="CHEBI:18420"/>
    </cofactor>
</comment>
<protein>
    <recommendedName>
        <fullName evidence="7">Obg-like ATPase homolog</fullName>
    </recommendedName>
</protein>
<dbReference type="Gene3D" id="3.30.70.1560">
    <property type="entry name" value="Alpha-L RNA-binding motif"/>
    <property type="match status" value="1"/>
</dbReference>
<evidence type="ECO:0000313" key="12">
    <source>
        <dbReference type="EMBL" id="CAD7252730.1"/>
    </source>
</evidence>
<dbReference type="OrthoDB" id="424823at2759"/>
<dbReference type="Gene3D" id="1.10.150.300">
    <property type="entry name" value="TGS-like domain"/>
    <property type="match status" value="1"/>
</dbReference>
<evidence type="ECO:0000256" key="6">
    <source>
        <dbReference type="ARBA" id="ARBA00023235"/>
    </source>
</evidence>
<keyword evidence="3" id="KW-0479">Metal-binding</keyword>
<feature type="region of interest" description="Disordered" evidence="9">
    <location>
        <begin position="543"/>
        <end position="569"/>
    </location>
</feature>
<feature type="coiled-coil region" evidence="8">
    <location>
        <begin position="126"/>
        <end position="153"/>
    </location>
</feature>
<reference evidence="12" key="1">
    <citation type="submission" date="2020-11" db="EMBL/GenBank/DDBJ databases">
        <authorList>
            <person name="Tran Van P."/>
        </authorList>
    </citation>
    <scope>NUCLEOTIDE SEQUENCE</scope>
</reference>
<dbReference type="GO" id="GO:0046872">
    <property type="term" value="F:metal ion binding"/>
    <property type="evidence" value="ECO:0007669"/>
    <property type="project" value="UniProtKB-KW"/>
</dbReference>
<keyword evidence="8" id="KW-0175">Coiled coil</keyword>
<dbReference type="InterPro" id="IPR041706">
    <property type="entry name" value="YchF_N"/>
</dbReference>
<keyword evidence="13" id="KW-1185">Reference proteome</keyword>
<dbReference type="PROSITE" id="PS51880">
    <property type="entry name" value="TGS"/>
    <property type="match status" value="1"/>
</dbReference>
<dbReference type="InterPro" id="IPR020094">
    <property type="entry name" value="TruA/RsuA/RluB/E/F_N"/>
</dbReference>
<proteinExistence type="inferred from homology"/>
<dbReference type="InterPro" id="IPR012675">
    <property type="entry name" value="Beta-grasp_dom_sf"/>
</dbReference>
<dbReference type="Pfam" id="PF06071">
    <property type="entry name" value="YchF-GTPase_C"/>
    <property type="match status" value="1"/>
</dbReference>
<dbReference type="InterPro" id="IPR027417">
    <property type="entry name" value="P-loop_NTPase"/>
</dbReference>
<dbReference type="Pfam" id="PF01926">
    <property type="entry name" value="MMR_HSR1"/>
    <property type="match status" value="1"/>
</dbReference>
<dbReference type="PROSITE" id="PS51710">
    <property type="entry name" value="G_OBG"/>
    <property type="match status" value="1"/>
</dbReference>
<dbReference type="NCBIfam" id="TIGR00093">
    <property type="entry name" value="pseudouridine synthase"/>
    <property type="match status" value="1"/>
</dbReference>
<evidence type="ECO:0000256" key="7">
    <source>
        <dbReference type="ARBA" id="ARBA00068719"/>
    </source>
</evidence>
<dbReference type="AlphaFoldDB" id="A0A7R9FRX2"/>
<dbReference type="PROSITE" id="PS01149">
    <property type="entry name" value="PSI_RSU"/>
    <property type="match status" value="1"/>
</dbReference>
<dbReference type="NCBIfam" id="TIGR00092">
    <property type="entry name" value="redox-regulated ATPase YchF"/>
    <property type="match status" value="1"/>
</dbReference>
<evidence type="ECO:0000256" key="9">
    <source>
        <dbReference type="SAM" id="MobiDB-lite"/>
    </source>
</evidence>
<dbReference type="Pfam" id="PF00849">
    <property type="entry name" value="PseudoU_synth_2"/>
    <property type="match status" value="1"/>
</dbReference>
<evidence type="ECO:0000313" key="13">
    <source>
        <dbReference type="Proteomes" id="UP000677054"/>
    </source>
</evidence>
<dbReference type="EMBL" id="LR904287">
    <property type="protein sequence ID" value="CAD7252730.1"/>
    <property type="molecule type" value="Genomic_DNA"/>
</dbReference>
<dbReference type="InterPro" id="IPR020103">
    <property type="entry name" value="PsdUridine_synth_cat_dom_sf"/>
</dbReference>
<evidence type="ECO:0000256" key="8">
    <source>
        <dbReference type="SAM" id="Coils"/>
    </source>
</evidence>
<dbReference type="InterPro" id="IPR000748">
    <property type="entry name" value="PsdUridine_synth_RsuA/RluB/E/F"/>
</dbReference>
<feature type="domain" description="TGS" evidence="11">
    <location>
        <begin position="276"/>
        <end position="359"/>
    </location>
</feature>
<evidence type="ECO:0000256" key="2">
    <source>
        <dbReference type="ARBA" id="ARBA00008348"/>
    </source>
</evidence>
<keyword evidence="4" id="KW-0547">Nucleotide-binding</keyword>
<evidence type="ECO:0000259" key="11">
    <source>
        <dbReference type="PROSITE" id="PS51880"/>
    </source>
</evidence>
<dbReference type="SUPFAM" id="SSF81271">
    <property type="entry name" value="TGS-like"/>
    <property type="match status" value="1"/>
</dbReference>
<organism evidence="12">
    <name type="scientific">Darwinula stevensoni</name>
    <dbReference type="NCBI Taxonomy" id="69355"/>
    <lineage>
        <taxon>Eukaryota</taxon>
        <taxon>Metazoa</taxon>
        <taxon>Ecdysozoa</taxon>
        <taxon>Arthropoda</taxon>
        <taxon>Crustacea</taxon>
        <taxon>Oligostraca</taxon>
        <taxon>Ostracoda</taxon>
        <taxon>Podocopa</taxon>
        <taxon>Podocopida</taxon>
        <taxon>Darwinulocopina</taxon>
        <taxon>Darwinuloidea</taxon>
        <taxon>Darwinulidae</taxon>
        <taxon>Darwinula</taxon>
    </lineage>
</organism>